<evidence type="ECO:0000313" key="5">
    <source>
        <dbReference type="Proteomes" id="UP001230005"/>
    </source>
</evidence>
<dbReference type="PANTHER" id="PTHR30461:SF2">
    <property type="entry name" value="SERINE RECOMBINASE PINE-RELATED"/>
    <property type="match status" value="1"/>
</dbReference>
<keyword evidence="5" id="KW-1185">Reference proteome</keyword>
<proteinExistence type="predicted"/>
<dbReference type="EMBL" id="JAUSUG010000004">
    <property type="protein sequence ID" value="MDQ0253941.1"/>
    <property type="molecule type" value="Genomic_DNA"/>
</dbReference>
<dbReference type="InterPro" id="IPR050639">
    <property type="entry name" value="SSR_resolvase"/>
</dbReference>
<evidence type="ECO:0000259" key="3">
    <source>
        <dbReference type="SMART" id="SM00857"/>
    </source>
</evidence>
<dbReference type="Gene3D" id="3.40.50.1390">
    <property type="entry name" value="Resolvase, N-terminal catalytic domain"/>
    <property type="match status" value="1"/>
</dbReference>
<comment type="caution">
    <text evidence="4">The sequence shown here is derived from an EMBL/GenBank/DDBJ whole genome shotgun (WGS) entry which is preliminary data.</text>
</comment>
<keyword evidence="2" id="KW-0233">DNA recombination</keyword>
<evidence type="ECO:0000256" key="1">
    <source>
        <dbReference type="ARBA" id="ARBA00023125"/>
    </source>
</evidence>
<dbReference type="RefSeq" id="WP_307323216.1">
    <property type="nucleotide sequence ID" value="NZ_JAUSUG010000004.1"/>
</dbReference>
<dbReference type="Gene3D" id="3.90.1750.20">
    <property type="entry name" value="Putative Large Serine Recombinase, Chain B, Domain 2"/>
    <property type="match status" value="1"/>
</dbReference>
<dbReference type="InterPro" id="IPR006119">
    <property type="entry name" value="Resolv_N"/>
</dbReference>
<evidence type="ECO:0000256" key="2">
    <source>
        <dbReference type="ARBA" id="ARBA00023172"/>
    </source>
</evidence>
<dbReference type="Proteomes" id="UP001230005">
    <property type="component" value="Unassembled WGS sequence"/>
</dbReference>
<accession>A0ABT9ZRS7</accession>
<keyword evidence="1" id="KW-0238">DNA-binding</keyword>
<protein>
    <submittedName>
        <fullName evidence="4">DNA invertase Pin-like site-specific DNA recombinase/transposase-like protein</fullName>
    </submittedName>
</protein>
<gene>
    <name evidence="4" type="ORF">J2S74_001314</name>
</gene>
<sequence>MQRLAFAYIRRSSYKQQDNNSVEIQKQHIKEFAKRNGLIVPDEFIFIEDVTSAFTKRANKRKQLMMMGKKMLEMNVSVVIFNDISRMDRTGYSFAIDFYRPMLEKIPNLQVFTVDSNEPIDFENTNIKLNFLLFNHESEVKSVRAIGNLTAVLEQETRIRPGSKVPYGYCQIEKQLHPNEDAEVVNFIYFLASWGTSFKRIATFLDEARIPAPNGGTWNSSTIENILNNPVYSGNLIWQVPKRKEGQKQFVFEDTHKPIITDFVSQLQIYNRHLQGIYGRLDTPFLFLNKITCRHCKQGLITQNGSTKRNGTVYNYQYYVCKNCNYKVNTNEVHEKLIPLMLKKVYELVSSTEIQQQSKNFVLQMILETEGQIESLENKVGIFSRKLLQAKELNDRLLESQISSAIKQYKHSLEELNSCHTSLVRLNNSLKSDQFFSRFENILKFDLGDIEKRLIILYFIDSVILATDQQPTVQFKSNIFGDFLISKNG</sequence>
<dbReference type="Pfam" id="PF07508">
    <property type="entry name" value="Recombinase"/>
    <property type="match status" value="1"/>
</dbReference>
<dbReference type="SMART" id="SM00857">
    <property type="entry name" value="Resolvase"/>
    <property type="match status" value="1"/>
</dbReference>
<feature type="domain" description="Resolvase/invertase-type recombinase catalytic" evidence="3">
    <location>
        <begin position="5"/>
        <end position="158"/>
    </location>
</feature>
<dbReference type="InterPro" id="IPR036162">
    <property type="entry name" value="Resolvase-like_N_sf"/>
</dbReference>
<dbReference type="InterPro" id="IPR011109">
    <property type="entry name" value="DNA_bind_recombinase_dom"/>
</dbReference>
<name>A0ABT9ZRS7_9BACI</name>
<evidence type="ECO:0000313" key="4">
    <source>
        <dbReference type="EMBL" id="MDQ0253941.1"/>
    </source>
</evidence>
<dbReference type="PANTHER" id="PTHR30461">
    <property type="entry name" value="DNA-INVERTASE FROM LAMBDOID PROPHAGE"/>
    <property type="match status" value="1"/>
</dbReference>
<organism evidence="4 5">
    <name type="scientific">Evansella vedderi</name>
    <dbReference type="NCBI Taxonomy" id="38282"/>
    <lineage>
        <taxon>Bacteria</taxon>
        <taxon>Bacillati</taxon>
        <taxon>Bacillota</taxon>
        <taxon>Bacilli</taxon>
        <taxon>Bacillales</taxon>
        <taxon>Bacillaceae</taxon>
        <taxon>Evansella</taxon>
    </lineage>
</organism>
<reference evidence="4 5" key="1">
    <citation type="submission" date="2023-07" db="EMBL/GenBank/DDBJ databases">
        <title>Genomic Encyclopedia of Type Strains, Phase IV (KMG-IV): sequencing the most valuable type-strain genomes for metagenomic binning, comparative biology and taxonomic classification.</title>
        <authorList>
            <person name="Goeker M."/>
        </authorList>
    </citation>
    <scope>NUCLEOTIDE SEQUENCE [LARGE SCALE GENOMIC DNA]</scope>
    <source>
        <strain evidence="4 5">DSM 9768</strain>
    </source>
</reference>
<dbReference type="InterPro" id="IPR038109">
    <property type="entry name" value="DNA_bind_recomb_sf"/>
</dbReference>
<dbReference type="Pfam" id="PF00239">
    <property type="entry name" value="Resolvase"/>
    <property type="match status" value="1"/>
</dbReference>